<gene>
    <name evidence="1" type="ORF">HAPAU_26760</name>
</gene>
<dbReference type="AlphaFoldDB" id="A0A151ABW8"/>
<protein>
    <submittedName>
        <fullName evidence="1">Uncharacterized protein</fullName>
    </submittedName>
</protein>
<dbReference type="PATRIC" id="fig|1008153.3.peg.2729"/>
<evidence type="ECO:0000313" key="2">
    <source>
        <dbReference type="Proteomes" id="UP000075321"/>
    </source>
</evidence>
<dbReference type="EMBL" id="LTAZ01000007">
    <property type="protein sequence ID" value="KYH25093.1"/>
    <property type="molecule type" value="Genomic_DNA"/>
</dbReference>
<proteinExistence type="predicted"/>
<evidence type="ECO:0000313" key="1">
    <source>
        <dbReference type="EMBL" id="KYH25093.1"/>
    </source>
</evidence>
<accession>A0A151ABW8</accession>
<sequence length="50" mass="5533">MATKQCVLKTLIAKFPMNGHQLLTAVGGQMKTVYKTKIRHEKDSASLSID</sequence>
<reference evidence="1 2" key="1">
    <citation type="submission" date="2016-02" db="EMBL/GenBank/DDBJ databases">
        <title>Genome sequence of Halalkalicoccus paucihalophilus DSM 24557.</title>
        <authorList>
            <person name="Poehlein A."/>
            <person name="Daniel R."/>
        </authorList>
    </citation>
    <scope>NUCLEOTIDE SEQUENCE [LARGE SCALE GENOMIC DNA]</scope>
    <source>
        <strain evidence="1 2">DSM 24557</strain>
    </source>
</reference>
<dbReference type="Proteomes" id="UP000075321">
    <property type="component" value="Unassembled WGS sequence"/>
</dbReference>
<comment type="caution">
    <text evidence="1">The sequence shown here is derived from an EMBL/GenBank/DDBJ whole genome shotgun (WGS) entry which is preliminary data.</text>
</comment>
<organism evidence="1 2">
    <name type="scientific">Halalkalicoccus paucihalophilus</name>
    <dbReference type="NCBI Taxonomy" id="1008153"/>
    <lineage>
        <taxon>Archaea</taxon>
        <taxon>Methanobacteriati</taxon>
        <taxon>Methanobacteriota</taxon>
        <taxon>Stenosarchaea group</taxon>
        <taxon>Halobacteria</taxon>
        <taxon>Halobacteriales</taxon>
        <taxon>Halococcaceae</taxon>
        <taxon>Halalkalicoccus</taxon>
    </lineage>
</organism>
<keyword evidence="2" id="KW-1185">Reference proteome</keyword>
<name>A0A151ABW8_9EURY</name>